<dbReference type="CDD" id="cd04301">
    <property type="entry name" value="NAT_SF"/>
    <property type="match status" value="1"/>
</dbReference>
<dbReference type="RefSeq" id="WP_281043968.1">
    <property type="nucleotide sequence ID" value="NZ_JARYGZ010000001.1"/>
</dbReference>
<comment type="caution">
    <text evidence="2">The sequence shown here is derived from an EMBL/GenBank/DDBJ whole genome shotgun (WGS) entry which is preliminary data.</text>
</comment>
<dbReference type="PANTHER" id="PTHR43415">
    <property type="entry name" value="SPERMIDINE N(1)-ACETYLTRANSFERASE"/>
    <property type="match status" value="1"/>
</dbReference>
<dbReference type="PANTHER" id="PTHR43415:SF3">
    <property type="entry name" value="GNAT-FAMILY ACETYLTRANSFERASE"/>
    <property type="match status" value="1"/>
</dbReference>
<evidence type="ECO:0000259" key="1">
    <source>
        <dbReference type="PROSITE" id="PS51186"/>
    </source>
</evidence>
<accession>A0ABT6N052</accession>
<gene>
    <name evidence="2" type="ORF">QGN17_08080</name>
</gene>
<dbReference type="Pfam" id="PF13302">
    <property type="entry name" value="Acetyltransf_3"/>
    <property type="match status" value="1"/>
</dbReference>
<dbReference type="PROSITE" id="PS51186">
    <property type="entry name" value="GNAT"/>
    <property type="match status" value="1"/>
</dbReference>
<dbReference type="InterPro" id="IPR016181">
    <property type="entry name" value="Acyl_CoA_acyltransferase"/>
</dbReference>
<proteinExistence type="predicted"/>
<dbReference type="EMBL" id="JARYGZ010000001">
    <property type="protein sequence ID" value="MDH7638686.1"/>
    <property type="molecule type" value="Genomic_DNA"/>
</dbReference>
<protein>
    <submittedName>
        <fullName evidence="2">GNAT family protein</fullName>
        <ecNumber evidence="2">2.-.-.-</ecNumber>
    </submittedName>
</protein>
<dbReference type="Gene3D" id="3.40.630.30">
    <property type="match status" value="1"/>
</dbReference>
<feature type="domain" description="N-acetyltransferase" evidence="1">
    <location>
        <begin position="7"/>
        <end position="169"/>
    </location>
</feature>
<sequence>MLFGDTIALGPILPVDVPRLFQWADDAEDARLNEPYRPLNWHQQEGFWLNAERDPTRAFFAIRSREAGEIIGYVQISRIEPIHRSATIGIRIDRAERGKGKGREALRLAIDYCWSHLNLTRLTLSVFAGNETAIGLYATLGFREEGRLSAALFIAGNWTDVILMALHHPDRPAAAPAGGLLVISSPTPLCR</sequence>
<dbReference type="InterPro" id="IPR000182">
    <property type="entry name" value="GNAT_dom"/>
</dbReference>
<dbReference type="SUPFAM" id="SSF55729">
    <property type="entry name" value="Acyl-CoA N-acyltransferases (Nat)"/>
    <property type="match status" value="1"/>
</dbReference>
<reference evidence="2" key="1">
    <citation type="submission" date="2023-04" db="EMBL/GenBank/DDBJ databases">
        <title>Sphingomonas sp. MAHUQ-71 isolated from rice field.</title>
        <authorList>
            <person name="Huq M.A."/>
        </authorList>
    </citation>
    <scope>NUCLEOTIDE SEQUENCE</scope>
    <source>
        <strain evidence="2">MAHUQ-71</strain>
    </source>
</reference>
<dbReference type="Proteomes" id="UP001160625">
    <property type="component" value="Unassembled WGS sequence"/>
</dbReference>
<keyword evidence="2" id="KW-0808">Transferase</keyword>
<evidence type="ECO:0000313" key="2">
    <source>
        <dbReference type="EMBL" id="MDH7638686.1"/>
    </source>
</evidence>
<dbReference type="GO" id="GO:0016740">
    <property type="term" value="F:transferase activity"/>
    <property type="evidence" value="ECO:0007669"/>
    <property type="project" value="UniProtKB-KW"/>
</dbReference>
<dbReference type="EC" id="2.-.-.-" evidence="2"/>
<organism evidence="2 3">
    <name type="scientific">Sphingomonas oryzagri</name>
    <dbReference type="NCBI Taxonomy" id="3042314"/>
    <lineage>
        <taxon>Bacteria</taxon>
        <taxon>Pseudomonadati</taxon>
        <taxon>Pseudomonadota</taxon>
        <taxon>Alphaproteobacteria</taxon>
        <taxon>Sphingomonadales</taxon>
        <taxon>Sphingomonadaceae</taxon>
        <taxon>Sphingomonas</taxon>
    </lineage>
</organism>
<keyword evidence="3" id="KW-1185">Reference proteome</keyword>
<evidence type="ECO:0000313" key="3">
    <source>
        <dbReference type="Proteomes" id="UP001160625"/>
    </source>
</evidence>
<name>A0ABT6N052_9SPHN</name>